<name>A0A5J5J320_9MICO</name>
<proteinExistence type="predicted"/>
<protein>
    <submittedName>
        <fullName evidence="1">Glycosyltransferase family 2 protein</fullName>
    </submittedName>
</protein>
<dbReference type="AlphaFoldDB" id="A0A5J5J320"/>
<evidence type="ECO:0000313" key="1">
    <source>
        <dbReference type="EMBL" id="KAA9107793.1"/>
    </source>
</evidence>
<comment type="caution">
    <text evidence="1">The sequence shown here is derived from an EMBL/GenBank/DDBJ whole genome shotgun (WGS) entry which is preliminary data.</text>
</comment>
<reference evidence="2" key="1">
    <citation type="submission" date="2019-09" db="EMBL/GenBank/DDBJ databases">
        <title>Mumia zhuanghuii sp. nov. isolated from the intestinal contents of plateau pika (Ochotona curzoniae) in the Qinghai-Tibet plateau of China.</title>
        <authorList>
            <person name="Tian Z."/>
        </authorList>
    </citation>
    <scope>NUCLEOTIDE SEQUENCE [LARGE SCALE GENOMIC DNA]</scope>
    <source>
        <strain evidence="2">JCM 30598</strain>
    </source>
</reference>
<evidence type="ECO:0000313" key="2">
    <source>
        <dbReference type="Proteomes" id="UP000325827"/>
    </source>
</evidence>
<dbReference type="OrthoDB" id="4614415at2"/>
<keyword evidence="1" id="KW-0808">Transferase</keyword>
<gene>
    <name evidence="1" type="ORF">F6B43_10160</name>
</gene>
<keyword evidence="2" id="KW-1185">Reference proteome</keyword>
<sequence length="282" mass="31060">MIAFVTSIRHPDNSASYSRVEHLLEDTLRSVAGQIDQDFVVIVVGNQAPSFPLPERTVFVPVDFPAPAPPTGPRTARAPFVWDKGTKIGVGLIAARSYSPDFVMIFDADDFVSRRLSGFVKDHANGQGWVLENGWMYSGSRGVFRAIPRFNRTCGTSFILPFDAYSVPSDVGVGADQQTIAAAYGEILFTIMGAHRDAVEWHEAHGRNLQVLPFRGAVYHVDTGENHSGKSMAGIAFPATRKLLREFGIRDNRSLVKRAWSSFGPRPIAETSKAIARRATRR</sequence>
<dbReference type="EMBL" id="VYSA01000002">
    <property type="protein sequence ID" value="KAA9107793.1"/>
    <property type="molecule type" value="Genomic_DNA"/>
</dbReference>
<dbReference type="RefSeq" id="WP_150448828.1">
    <property type="nucleotide sequence ID" value="NZ_VYSA01000002.1"/>
</dbReference>
<dbReference type="GO" id="GO:0016740">
    <property type="term" value="F:transferase activity"/>
    <property type="evidence" value="ECO:0007669"/>
    <property type="project" value="UniProtKB-KW"/>
</dbReference>
<accession>A0A5J5J320</accession>
<organism evidence="1 2">
    <name type="scientific">Microbacterium rhizomatis</name>
    <dbReference type="NCBI Taxonomy" id="1631477"/>
    <lineage>
        <taxon>Bacteria</taxon>
        <taxon>Bacillati</taxon>
        <taxon>Actinomycetota</taxon>
        <taxon>Actinomycetes</taxon>
        <taxon>Micrococcales</taxon>
        <taxon>Microbacteriaceae</taxon>
        <taxon>Microbacterium</taxon>
    </lineage>
</organism>
<dbReference type="Proteomes" id="UP000325827">
    <property type="component" value="Unassembled WGS sequence"/>
</dbReference>